<dbReference type="AlphaFoldDB" id="A0A7H2Q4W3"/>
<dbReference type="PANTHER" id="PTHR40396:SF1">
    <property type="entry name" value="ATPASE AAA-TYPE CORE DOMAIN-CONTAINING PROTEIN"/>
    <property type="match status" value="1"/>
</dbReference>
<evidence type="ECO:0000313" key="2">
    <source>
        <dbReference type="EMBL" id="QNX10146.1"/>
    </source>
</evidence>
<keyword evidence="2" id="KW-0067">ATP-binding</keyword>
<evidence type="ECO:0000313" key="3">
    <source>
        <dbReference type="Proteomes" id="UP000516745"/>
    </source>
</evidence>
<dbReference type="InterPro" id="IPR003959">
    <property type="entry name" value="ATPase_AAA_core"/>
</dbReference>
<reference evidence="2 3" key="2">
    <citation type="submission" date="2020-09" db="EMBL/GenBank/DDBJ databases">
        <authorList>
            <person name="Chen F.-J."/>
            <person name="Lee Y.-T."/>
        </authorList>
    </citation>
    <scope>NUCLEOTIDE SEQUENCE [LARGE SCALE GENOMIC DNA]</scope>
    <source>
        <strain evidence="2 3">AS72</strain>
    </source>
</reference>
<dbReference type="SUPFAM" id="SSF52540">
    <property type="entry name" value="P-loop containing nucleoside triphosphate hydrolases"/>
    <property type="match status" value="1"/>
</dbReference>
<dbReference type="GO" id="GO:0005524">
    <property type="term" value="F:ATP binding"/>
    <property type="evidence" value="ECO:0007669"/>
    <property type="project" value="UniProtKB-KW"/>
</dbReference>
<sequence>MLIQFSVENFRSIREEQTLSMVKNSSDEMPENYTDSNALKVPNLLKTAVIYGANASGKSSLIRALLHMRNIIEGSFSKKINEEIAVEPFLFDSAWKDEPTTFSADIVVNFNDKDEEANPVRVEYGFSATKFLVHEEWLSVYPNGREQAWFHRIYDEETDSYIWQKESSYFKGSKEIWKKNTRKDQLFLSTAVQLNSEQLKPVYDWFEDNLRVLDSDRIDDEFTKKVCQNEKARKLIVSFLQQADIDVEDIIIKKNKLTIDQLSDDLPEDFKRHILKSQHEVLNAYFVHLDELGNQVLINVEDESEGTQKLFEFAAPLFDVIFKGFTFIVDELNKSLHSDLVRFLVKIFNSSQNFNGAQLIITTHETSVLRKDLLRRDQIWFCEKNKSKVTSLYPLTDFSPHKDREDLEESYLAGRYGGKPIIKEFKLPKIFSSETSEE</sequence>
<feature type="domain" description="ATPase AAA-type core" evidence="1">
    <location>
        <begin position="48"/>
        <end position="369"/>
    </location>
</feature>
<keyword evidence="2" id="KW-0547">Nucleotide-binding</keyword>
<dbReference type="PANTHER" id="PTHR40396">
    <property type="entry name" value="ATPASE-LIKE PROTEIN"/>
    <property type="match status" value="1"/>
</dbReference>
<accession>A0A7H2Q4W3</accession>
<organism evidence="2 3">
    <name type="scientific">Acinetobacter seifertii</name>
    <dbReference type="NCBI Taxonomy" id="1530123"/>
    <lineage>
        <taxon>Bacteria</taxon>
        <taxon>Pseudomonadati</taxon>
        <taxon>Pseudomonadota</taxon>
        <taxon>Gammaproteobacteria</taxon>
        <taxon>Moraxellales</taxon>
        <taxon>Moraxellaceae</taxon>
        <taxon>Acinetobacter</taxon>
        <taxon>Acinetobacter calcoaceticus/baumannii complex</taxon>
    </lineage>
</organism>
<dbReference type="Gene3D" id="3.40.50.300">
    <property type="entry name" value="P-loop containing nucleotide triphosphate hydrolases"/>
    <property type="match status" value="1"/>
</dbReference>
<proteinExistence type="predicted"/>
<evidence type="ECO:0000259" key="1">
    <source>
        <dbReference type="Pfam" id="PF13304"/>
    </source>
</evidence>
<dbReference type="Pfam" id="PF13304">
    <property type="entry name" value="AAA_21"/>
    <property type="match status" value="1"/>
</dbReference>
<dbReference type="EMBL" id="CP061565">
    <property type="protein sequence ID" value="QNX10146.1"/>
    <property type="molecule type" value="Genomic_DNA"/>
</dbReference>
<gene>
    <name evidence="2" type="ORF">IC795_08635</name>
</gene>
<dbReference type="Proteomes" id="UP000516745">
    <property type="component" value="Chromosome"/>
</dbReference>
<reference evidence="3" key="1">
    <citation type="submission" date="2020-09" db="EMBL/GenBank/DDBJ databases">
        <title>Clinical and molecular characterization of Acinetobacter seifertii in Taiwan.</title>
        <authorList>
            <person name="Li L.-H."/>
            <person name="Yang Y.-S."/>
            <person name="Sun J.-R."/>
            <person name="Huang T.-W."/>
            <person name="Huang W.-C."/>
            <person name="Wang Y.-C."/>
            <person name="Kuo T.-H."/>
            <person name="Kuo S.-C."/>
            <person name="Chen T.-L."/>
        </authorList>
    </citation>
    <scope>NUCLEOTIDE SEQUENCE [LARGE SCALE GENOMIC DNA]</scope>
    <source>
        <strain evidence="3">AS72</strain>
    </source>
</reference>
<protein>
    <submittedName>
        <fullName evidence="2">ATP-binding protein</fullName>
    </submittedName>
</protein>
<dbReference type="GO" id="GO:0016887">
    <property type="term" value="F:ATP hydrolysis activity"/>
    <property type="evidence" value="ECO:0007669"/>
    <property type="project" value="InterPro"/>
</dbReference>
<name>A0A7H2Q4W3_9GAMM</name>
<dbReference type="InterPro" id="IPR027417">
    <property type="entry name" value="P-loop_NTPase"/>
</dbReference>